<sequence>MEPISFASFTLASILASLPANGEAITKPTITTHISPAIAGQWEIDLDSSAHSTHAMMTKEAEANQSASDSAQQPSSVEPKVMTGMDGGVLTQNEKRVLNIQPTTSKNLLASVGKSNQCRELYNFGADNEMWSVSGKEWTYGRYLVTHREEGLPVIAIKTVYDNNEVDCSGNQIDQTDEALIAFINHDGNQMQWCADPDGNECFMNFNRVLP</sequence>
<feature type="region of interest" description="Disordered" evidence="1">
    <location>
        <begin position="58"/>
        <end position="82"/>
    </location>
</feature>
<evidence type="ECO:0000313" key="4">
    <source>
        <dbReference type="Proteomes" id="UP000471465"/>
    </source>
</evidence>
<dbReference type="AlphaFoldDB" id="A0A6N7BWT6"/>
<dbReference type="RefSeq" id="WP_160021913.1">
    <property type="nucleotide sequence ID" value="NZ_VZIZ01000015.1"/>
</dbReference>
<evidence type="ECO:0000256" key="2">
    <source>
        <dbReference type="SAM" id="SignalP"/>
    </source>
</evidence>
<evidence type="ECO:0000256" key="1">
    <source>
        <dbReference type="SAM" id="MobiDB-lite"/>
    </source>
</evidence>
<protein>
    <recommendedName>
        <fullName evidence="5">Alkaline proteinase inhibitor/ Outer membrane lipoprotein Omp19 domain-containing protein</fullName>
    </recommendedName>
</protein>
<dbReference type="EMBL" id="VZIZ01000015">
    <property type="protein sequence ID" value="KAF0568838.1"/>
    <property type="molecule type" value="Genomic_DNA"/>
</dbReference>
<dbReference type="Proteomes" id="UP000471465">
    <property type="component" value="Unassembled WGS sequence"/>
</dbReference>
<proteinExistence type="predicted"/>
<feature type="signal peptide" evidence="2">
    <location>
        <begin position="1"/>
        <end position="22"/>
    </location>
</feature>
<gene>
    <name evidence="3" type="ORF">FQV37_594</name>
</gene>
<evidence type="ECO:0000313" key="3">
    <source>
        <dbReference type="EMBL" id="KAF0568838.1"/>
    </source>
</evidence>
<keyword evidence="2" id="KW-0732">Signal</keyword>
<reference evidence="3 4" key="1">
    <citation type="submission" date="2019-09" db="EMBL/GenBank/DDBJ databases">
        <title>Draft genome sequence of Psychrobacter nivimaris LAMA 639, in search for biotechnological relevant genes.</title>
        <authorList>
            <person name="Lima A.O.S."/>
            <person name="Staloch B.E.K."/>
            <person name="Freitas R.C."/>
            <person name="Niero H."/>
            <person name="Silva M.A.C."/>
        </authorList>
    </citation>
    <scope>NUCLEOTIDE SEQUENCE [LARGE SCALE GENOMIC DNA]</scope>
    <source>
        <strain evidence="3 4">LAMA 639</strain>
    </source>
</reference>
<accession>A0A6N7BWT6</accession>
<name>A0A6N7BWT6_9GAMM</name>
<keyword evidence="4" id="KW-1185">Reference proteome</keyword>
<feature type="compositionally biased region" description="Low complexity" evidence="1">
    <location>
        <begin position="63"/>
        <end position="76"/>
    </location>
</feature>
<organism evidence="3 4">
    <name type="scientific">Psychrobacter nivimaris</name>
    <dbReference type="NCBI Taxonomy" id="281738"/>
    <lineage>
        <taxon>Bacteria</taxon>
        <taxon>Pseudomonadati</taxon>
        <taxon>Pseudomonadota</taxon>
        <taxon>Gammaproteobacteria</taxon>
        <taxon>Moraxellales</taxon>
        <taxon>Moraxellaceae</taxon>
        <taxon>Psychrobacter</taxon>
    </lineage>
</organism>
<comment type="caution">
    <text evidence="3">The sequence shown here is derived from an EMBL/GenBank/DDBJ whole genome shotgun (WGS) entry which is preliminary data.</text>
</comment>
<evidence type="ECO:0008006" key="5">
    <source>
        <dbReference type="Google" id="ProtNLM"/>
    </source>
</evidence>
<feature type="chain" id="PRO_5026710957" description="Alkaline proteinase inhibitor/ Outer membrane lipoprotein Omp19 domain-containing protein" evidence="2">
    <location>
        <begin position="23"/>
        <end position="211"/>
    </location>
</feature>